<dbReference type="Gene3D" id="1.20.120.930">
    <property type="entry name" value="Uncharacterised protein PF12889, N-terminal DUF3829"/>
    <property type="match status" value="1"/>
</dbReference>
<sequence>MKITQIIICSTLALSLFASCNNSGKKGESGDSTESSGGLFGSSNDKEDADAIIEFNNRLVRVENSHNTYIRNFMNAVDGFEKFVQTKLTNPNAVAIPPILITPVIVGGMDNLKAPSSLKGNYSEWIDSLTGSFEALKRIHKELDAYKSAEDWKEDKGKKIEDIKVRALAEIKKNRNASKSLFDALKPEAEKAEEKILKDHPYKDQIITARQLMDYTQKITEGTYQISDMNSFKATLESQYKELETMYNKSKDNPIKDEKFASENRRFISFNDEINEYLGKLRIIQRELNETGNVSESNLETLDRSTQSVVSNYNSFVN</sequence>
<keyword evidence="3" id="KW-1185">Reference proteome</keyword>
<gene>
    <name evidence="2" type="ORF">GCM10022216_16910</name>
</gene>
<evidence type="ECO:0000256" key="1">
    <source>
        <dbReference type="SAM" id="SignalP"/>
    </source>
</evidence>
<organism evidence="2 3">
    <name type="scientific">Sphingobacterium kyonggiense</name>
    <dbReference type="NCBI Taxonomy" id="714075"/>
    <lineage>
        <taxon>Bacteria</taxon>
        <taxon>Pseudomonadati</taxon>
        <taxon>Bacteroidota</taxon>
        <taxon>Sphingobacteriia</taxon>
        <taxon>Sphingobacteriales</taxon>
        <taxon>Sphingobacteriaceae</taxon>
        <taxon>Sphingobacterium</taxon>
    </lineage>
</organism>
<proteinExistence type="predicted"/>
<dbReference type="PROSITE" id="PS51257">
    <property type="entry name" value="PROKAR_LIPOPROTEIN"/>
    <property type="match status" value="1"/>
</dbReference>
<evidence type="ECO:0008006" key="4">
    <source>
        <dbReference type="Google" id="ProtNLM"/>
    </source>
</evidence>
<dbReference type="Proteomes" id="UP001500101">
    <property type="component" value="Unassembled WGS sequence"/>
</dbReference>
<protein>
    <recommendedName>
        <fullName evidence="4">DUF3829 domain-containing protein</fullName>
    </recommendedName>
</protein>
<comment type="caution">
    <text evidence="2">The sequence shown here is derived from an EMBL/GenBank/DDBJ whole genome shotgun (WGS) entry which is preliminary data.</text>
</comment>
<reference evidence="3" key="1">
    <citation type="journal article" date="2019" name="Int. J. Syst. Evol. Microbiol.">
        <title>The Global Catalogue of Microorganisms (GCM) 10K type strain sequencing project: providing services to taxonomists for standard genome sequencing and annotation.</title>
        <authorList>
            <consortium name="The Broad Institute Genomics Platform"/>
            <consortium name="The Broad Institute Genome Sequencing Center for Infectious Disease"/>
            <person name="Wu L."/>
            <person name="Ma J."/>
        </authorList>
    </citation>
    <scope>NUCLEOTIDE SEQUENCE [LARGE SCALE GENOMIC DNA]</scope>
    <source>
        <strain evidence="3">JCM 16704</strain>
    </source>
</reference>
<feature type="chain" id="PRO_5046965608" description="DUF3829 domain-containing protein" evidence="1">
    <location>
        <begin position="19"/>
        <end position="318"/>
    </location>
</feature>
<feature type="signal peptide" evidence="1">
    <location>
        <begin position="1"/>
        <end position="18"/>
    </location>
</feature>
<name>A0ABP7YP99_9SPHI</name>
<keyword evidence="1" id="KW-0732">Signal</keyword>
<dbReference type="RefSeq" id="WP_344674236.1">
    <property type="nucleotide sequence ID" value="NZ_BAAAZI010000006.1"/>
</dbReference>
<accession>A0ABP7YP99</accession>
<dbReference type="EMBL" id="BAAAZI010000006">
    <property type="protein sequence ID" value="GAA4139123.1"/>
    <property type="molecule type" value="Genomic_DNA"/>
</dbReference>
<evidence type="ECO:0000313" key="3">
    <source>
        <dbReference type="Proteomes" id="UP001500101"/>
    </source>
</evidence>
<evidence type="ECO:0000313" key="2">
    <source>
        <dbReference type="EMBL" id="GAA4139123.1"/>
    </source>
</evidence>